<dbReference type="RefSeq" id="WP_208148564.1">
    <property type="nucleotide sequence ID" value="NZ_JAGETV010000007.1"/>
</dbReference>
<protein>
    <submittedName>
        <fullName evidence="2">Toprim domain-containing protein</fullName>
    </submittedName>
</protein>
<proteinExistence type="predicted"/>
<evidence type="ECO:0000313" key="2">
    <source>
        <dbReference type="EMBL" id="MBO1927118.1"/>
    </source>
</evidence>
<dbReference type="Proteomes" id="UP000664835">
    <property type="component" value="Unassembled WGS sequence"/>
</dbReference>
<gene>
    <name evidence="2" type="ORF">J3998_05970</name>
</gene>
<feature type="domain" description="Toprim" evidence="1">
    <location>
        <begin position="209"/>
        <end position="304"/>
    </location>
</feature>
<keyword evidence="3" id="KW-1185">Reference proteome</keyword>
<comment type="caution">
    <text evidence="2">The sequence shown here is derived from an EMBL/GenBank/DDBJ whole genome shotgun (WGS) entry which is preliminary data.</text>
</comment>
<evidence type="ECO:0000259" key="1">
    <source>
        <dbReference type="Pfam" id="PF13362"/>
    </source>
</evidence>
<dbReference type="EMBL" id="JAGETV010000007">
    <property type="protein sequence ID" value="MBO1927118.1"/>
    <property type="molecule type" value="Genomic_DNA"/>
</dbReference>
<name>A0ABS3Q457_9GAMM</name>
<dbReference type="InterPro" id="IPR006171">
    <property type="entry name" value="TOPRIM_dom"/>
</dbReference>
<accession>A0ABS3Q457</accession>
<evidence type="ECO:0000313" key="3">
    <source>
        <dbReference type="Proteomes" id="UP000664835"/>
    </source>
</evidence>
<sequence length="314" mass="34912">MAERISLQEFASLNGYSLPAHLPVEKWVRIPAKGKTHPNKSASIRVFSDGNALIKDFTTGEDLVYFPENSRKSPEEIARIKKEQAKQKAKEVQNYRKEVLRSAGNAEVLFELSSENVPANYPYLLRKGIQPNGVRFFSGKTPVPPELAKLIHHLKRQDCLMIPRYSSESFLEGKIQTVEFIKPNGGKFPPLQSKPKGSYFIIPGNAGQIVTCEGFATGATLKERYVNDAMVVVAFNAGNLLPVSRYFREKFPSSEMIIAGDNDFKNPVNTGRDKAIATARLVNASYSIPEFSEGESGSDWNDRFLLDCKGGQSC</sequence>
<dbReference type="Pfam" id="PF13362">
    <property type="entry name" value="Toprim_3"/>
    <property type="match status" value="1"/>
</dbReference>
<organism evidence="2 3">
    <name type="scientific">Thiomicrorhabdus marina</name>
    <dbReference type="NCBI Taxonomy" id="2818442"/>
    <lineage>
        <taxon>Bacteria</taxon>
        <taxon>Pseudomonadati</taxon>
        <taxon>Pseudomonadota</taxon>
        <taxon>Gammaproteobacteria</taxon>
        <taxon>Thiotrichales</taxon>
        <taxon>Piscirickettsiaceae</taxon>
        <taxon>Thiomicrorhabdus</taxon>
    </lineage>
</organism>
<reference evidence="2 3" key="1">
    <citation type="submission" date="2021-03" db="EMBL/GenBank/DDBJ databases">
        <title>Thiomicrorhabdus sp.nov.,novel sulfur-oxidizing bacteria isolated from coastal sediment.</title>
        <authorList>
            <person name="Liu X."/>
        </authorList>
    </citation>
    <scope>NUCLEOTIDE SEQUENCE [LARGE SCALE GENOMIC DNA]</scope>
    <source>
        <strain evidence="2 3">6S2-11</strain>
    </source>
</reference>